<name>A0A2K0UA94_TRIHA</name>
<dbReference type="OrthoDB" id="10353576at2759"/>
<dbReference type="EMBL" id="MTYI01000058">
    <property type="protein sequence ID" value="PNP54701.1"/>
    <property type="molecule type" value="Genomic_DNA"/>
</dbReference>
<sequence length="120" mass="13104">MTLVMNWGSLIPSMAATNALYDGNSQPLLGNTTTHNYFEEPPTTKDLRIHTSEAAINHGVYSLDGAENPDLDVAGCLMMNAPMVSFGFTTGNDYKISGPGHMRRPIHLDLSKFDMGQTTR</sequence>
<dbReference type="AlphaFoldDB" id="A0A2K0UA94"/>
<dbReference type="Proteomes" id="UP000236290">
    <property type="component" value="Unassembled WGS sequence"/>
</dbReference>
<comment type="caution">
    <text evidence="1">The sequence shown here is derived from an EMBL/GenBank/DDBJ whole genome shotgun (WGS) entry which is preliminary data.</text>
</comment>
<evidence type="ECO:0000313" key="1">
    <source>
        <dbReference type="EMBL" id="PNP54701.1"/>
    </source>
</evidence>
<accession>A0A2K0UA94</accession>
<organism evidence="1 2">
    <name type="scientific">Trichoderma harzianum</name>
    <name type="common">Hypocrea lixii</name>
    <dbReference type="NCBI Taxonomy" id="5544"/>
    <lineage>
        <taxon>Eukaryota</taxon>
        <taxon>Fungi</taxon>
        <taxon>Dikarya</taxon>
        <taxon>Ascomycota</taxon>
        <taxon>Pezizomycotina</taxon>
        <taxon>Sordariomycetes</taxon>
        <taxon>Hypocreomycetidae</taxon>
        <taxon>Hypocreales</taxon>
        <taxon>Hypocreaceae</taxon>
        <taxon>Trichoderma</taxon>
    </lineage>
</organism>
<proteinExistence type="predicted"/>
<reference evidence="1 2" key="1">
    <citation type="submission" date="2017-02" db="EMBL/GenBank/DDBJ databases">
        <title>Genomes of Trichoderma spp. with biocontrol activity.</title>
        <authorList>
            <person name="Gardiner D."/>
            <person name="Kazan K."/>
            <person name="Vos C."/>
            <person name="Harvey P."/>
        </authorList>
    </citation>
    <scope>NUCLEOTIDE SEQUENCE [LARGE SCALE GENOMIC DNA]</scope>
    <source>
        <strain evidence="1 2">Tr1</strain>
    </source>
</reference>
<protein>
    <submittedName>
        <fullName evidence="1">Uncharacterized protein</fullName>
    </submittedName>
</protein>
<evidence type="ECO:0000313" key="2">
    <source>
        <dbReference type="Proteomes" id="UP000236290"/>
    </source>
</evidence>
<gene>
    <name evidence="1" type="ORF">THARTR1_04906</name>
</gene>